<dbReference type="Pfam" id="PF03352">
    <property type="entry name" value="Adenine_glyco"/>
    <property type="match status" value="1"/>
</dbReference>
<dbReference type="RefSeq" id="WP_379896168.1">
    <property type="nucleotide sequence ID" value="NZ_JBHTON010000014.1"/>
</dbReference>
<sequence length="184" mass="20895">MVERLAWAAQDPLLQAYHDHEWGVPVHDDRALFELLSLEGFQAGLSWLIVLQKRAAIKQAFYDFELTAVAQMPPAKIDALAQDPQLIRNRLKLQAVVVNAQAIQRVQQAWGSFDAYLWHWVDGKPLVNRPQSQAEIPTQTPLSQTIAKDMKKRGFKFVGPVIIYSYLQGAGLVDDHLAGWRRLE</sequence>
<dbReference type="InterPro" id="IPR005019">
    <property type="entry name" value="Adenine_glyco"/>
</dbReference>
<protein>
    <submittedName>
        <fullName evidence="1">DNA-3-methyladenine glycosylase I</fullName>
    </submittedName>
</protein>
<dbReference type="Gene3D" id="1.10.340.30">
    <property type="entry name" value="Hypothetical protein, domain 2"/>
    <property type="match status" value="1"/>
</dbReference>
<dbReference type="InterPro" id="IPR052891">
    <property type="entry name" value="DNA-3mA_glycosylase"/>
</dbReference>
<dbReference type="InterPro" id="IPR011257">
    <property type="entry name" value="DNA_glycosylase"/>
</dbReference>
<keyword evidence="2" id="KW-1185">Reference proteome</keyword>
<dbReference type="Proteomes" id="UP001597252">
    <property type="component" value="Unassembled WGS sequence"/>
</dbReference>
<evidence type="ECO:0000313" key="1">
    <source>
        <dbReference type="EMBL" id="MFD1484597.1"/>
    </source>
</evidence>
<gene>
    <name evidence="1" type="ORF">ACFQ5J_05075</name>
</gene>
<evidence type="ECO:0000313" key="2">
    <source>
        <dbReference type="Proteomes" id="UP001597252"/>
    </source>
</evidence>
<name>A0ABW4E3U4_9LACO</name>
<organism evidence="1 2">
    <name type="scientific">Lacticaseibacillus baoqingensis</name>
    <dbReference type="NCBI Taxonomy" id="2486013"/>
    <lineage>
        <taxon>Bacteria</taxon>
        <taxon>Bacillati</taxon>
        <taxon>Bacillota</taxon>
        <taxon>Bacilli</taxon>
        <taxon>Lactobacillales</taxon>
        <taxon>Lactobacillaceae</taxon>
        <taxon>Lacticaseibacillus</taxon>
    </lineage>
</organism>
<dbReference type="PANTHER" id="PTHR30037">
    <property type="entry name" value="DNA-3-METHYLADENINE GLYCOSYLASE 1"/>
    <property type="match status" value="1"/>
</dbReference>
<dbReference type="EMBL" id="JBHTON010000014">
    <property type="protein sequence ID" value="MFD1484597.1"/>
    <property type="molecule type" value="Genomic_DNA"/>
</dbReference>
<comment type="caution">
    <text evidence="1">The sequence shown here is derived from an EMBL/GenBank/DDBJ whole genome shotgun (WGS) entry which is preliminary data.</text>
</comment>
<accession>A0ABW4E3U4</accession>
<reference evidence="2" key="1">
    <citation type="journal article" date="2019" name="Int. J. Syst. Evol. Microbiol.">
        <title>The Global Catalogue of Microorganisms (GCM) 10K type strain sequencing project: providing services to taxonomists for standard genome sequencing and annotation.</title>
        <authorList>
            <consortium name="The Broad Institute Genomics Platform"/>
            <consortium name="The Broad Institute Genome Sequencing Center for Infectious Disease"/>
            <person name="Wu L."/>
            <person name="Ma J."/>
        </authorList>
    </citation>
    <scope>NUCLEOTIDE SEQUENCE [LARGE SCALE GENOMIC DNA]</scope>
    <source>
        <strain evidence="2">CCM 8903</strain>
    </source>
</reference>
<dbReference type="SUPFAM" id="SSF48150">
    <property type="entry name" value="DNA-glycosylase"/>
    <property type="match status" value="1"/>
</dbReference>
<dbReference type="PANTHER" id="PTHR30037:SF4">
    <property type="entry name" value="DNA-3-METHYLADENINE GLYCOSYLASE I"/>
    <property type="match status" value="1"/>
</dbReference>
<proteinExistence type="predicted"/>